<name>A0A830HK23_9CHLO</name>
<dbReference type="InterPro" id="IPR019410">
    <property type="entry name" value="Methyltransf_16"/>
</dbReference>
<evidence type="ECO:0008006" key="3">
    <source>
        <dbReference type="Google" id="ProtNLM"/>
    </source>
</evidence>
<dbReference type="SUPFAM" id="SSF53335">
    <property type="entry name" value="S-adenosyl-L-methionine-dependent methyltransferases"/>
    <property type="match status" value="1"/>
</dbReference>
<reference evidence="1" key="1">
    <citation type="submission" date="2020-10" db="EMBL/GenBank/DDBJ databases">
        <title>Unveiling of a novel bifunctional photoreceptor, Dualchrome1, isolated from a cosmopolitan green alga.</title>
        <authorList>
            <person name="Suzuki S."/>
            <person name="Kawachi M."/>
        </authorList>
    </citation>
    <scope>NUCLEOTIDE SEQUENCE</scope>
    <source>
        <strain evidence="1">NIES 2893</strain>
    </source>
</reference>
<accession>A0A830HK23</accession>
<sequence>MAEWRTSHITTSLGLIGTTGGSTWPAARVLASFLSRLGTNGVSQPGEESILRSSRILELGSGTGWLGLAICTNTSPSYLLLTEQSQGGALEHLKQNIEQNRISHGIDAQGVVMDCCTLDFGEHDEDHPVMKANWDFVIGSDLVYLPELARSLPETWASLLRGPSKPLILYCHTLRRYDDLDQALFENAKKLSLHVFELPDADAFHAFASGKQKWDQLERAAAHGSDGVPCDLFGEQRVVVYGISL</sequence>
<dbReference type="EMBL" id="BNJQ01000017">
    <property type="protein sequence ID" value="GHP07484.1"/>
    <property type="molecule type" value="Genomic_DNA"/>
</dbReference>
<organism evidence="1 2">
    <name type="scientific">Pycnococcus provasolii</name>
    <dbReference type="NCBI Taxonomy" id="41880"/>
    <lineage>
        <taxon>Eukaryota</taxon>
        <taxon>Viridiplantae</taxon>
        <taxon>Chlorophyta</taxon>
        <taxon>Pseudoscourfieldiophyceae</taxon>
        <taxon>Pseudoscourfieldiales</taxon>
        <taxon>Pycnococcaceae</taxon>
        <taxon>Pycnococcus</taxon>
    </lineage>
</organism>
<comment type="caution">
    <text evidence="1">The sequence shown here is derived from an EMBL/GenBank/DDBJ whole genome shotgun (WGS) entry which is preliminary data.</text>
</comment>
<evidence type="ECO:0000313" key="2">
    <source>
        <dbReference type="Proteomes" id="UP000660262"/>
    </source>
</evidence>
<gene>
    <name evidence="1" type="ORF">PPROV_000622600</name>
</gene>
<dbReference type="Gene3D" id="3.40.50.150">
    <property type="entry name" value="Vaccinia Virus protein VP39"/>
    <property type="match status" value="1"/>
</dbReference>
<dbReference type="PANTHER" id="PTHR14614">
    <property type="entry name" value="HEPATOCELLULAR CARCINOMA-ASSOCIATED ANTIGEN"/>
    <property type="match status" value="1"/>
</dbReference>
<dbReference type="AlphaFoldDB" id="A0A830HK23"/>
<dbReference type="OrthoDB" id="498650at2759"/>
<dbReference type="InterPro" id="IPR029063">
    <property type="entry name" value="SAM-dependent_MTases_sf"/>
</dbReference>
<protein>
    <recommendedName>
        <fullName evidence="3">Calmodulin-lysine N-methyltransferase</fullName>
    </recommendedName>
</protein>
<keyword evidence="2" id="KW-1185">Reference proteome</keyword>
<dbReference type="PANTHER" id="PTHR14614:SF132">
    <property type="entry name" value="PROTEIN-LYSINE METHYLTRANSFERASE C42C1.13"/>
    <property type="match status" value="1"/>
</dbReference>
<dbReference type="Pfam" id="PF10294">
    <property type="entry name" value="Methyltransf_16"/>
    <property type="match status" value="1"/>
</dbReference>
<evidence type="ECO:0000313" key="1">
    <source>
        <dbReference type="EMBL" id="GHP07484.1"/>
    </source>
</evidence>
<dbReference type="Proteomes" id="UP000660262">
    <property type="component" value="Unassembled WGS sequence"/>
</dbReference>
<proteinExistence type="predicted"/>